<feature type="region of interest" description="Disordered" evidence="3">
    <location>
        <begin position="1"/>
        <end position="20"/>
    </location>
</feature>
<feature type="compositionally biased region" description="Low complexity" evidence="3">
    <location>
        <begin position="136"/>
        <end position="147"/>
    </location>
</feature>
<sequence length="327" mass="36792">MKQQHEPNTDWQGSPSAESAVELVEEQDAPFARQYQTHHFIRDHIDLHSAMYHQHLVAANQSISCIQPEHINLKLSKLSETSSSRSKIMPISGTGTITVVTKTTTTTTITGLPVVDVVAQQANALTHQHPDIQQASSPNSISSNSSVDDIDDTESVFEDVSSLQNHKSNNSDQSRQKNQVEEEGINKPSSSISVAGPKAASQSNTPTKSTAKSSKRKSNAKNKRTSTSYDAQTTAYLKRAFFNFYSKQCKLTKEQRDLVIDETGLNSRNVTYWFSNHKRRLGTELEIYREAVTEHGISNYDEFVQWRRGRGLPEHITRDEIKRYRTN</sequence>
<gene>
    <name evidence="5" type="primary">PARPA_01670.1 scaffold 1359</name>
</gene>
<dbReference type="GO" id="GO:0005634">
    <property type="term" value="C:nucleus"/>
    <property type="evidence" value="ECO:0007669"/>
    <property type="project" value="UniProtKB-SubCell"/>
</dbReference>
<keyword evidence="1 2" id="KW-0238">DNA-binding</keyword>
<dbReference type="Pfam" id="PF00046">
    <property type="entry name" value="Homeodomain"/>
    <property type="match status" value="1"/>
</dbReference>
<keyword evidence="6" id="KW-1185">Reference proteome</keyword>
<keyword evidence="1 2" id="KW-0371">Homeobox</keyword>
<dbReference type="STRING" id="35722.A0A0B7MZL7"/>
<feature type="region of interest" description="Disordered" evidence="3">
    <location>
        <begin position="128"/>
        <end position="227"/>
    </location>
</feature>
<dbReference type="Gene3D" id="1.10.10.60">
    <property type="entry name" value="Homeodomain-like"/>
    <property type="match status" value="1"/>
</dbReference>
<protein>
    <recommendedName>
        <fullName evidence="4">Homeobox domain-containing protein</fullName>
    </recommendedName>
</protein>
<dbReference type="OrthoDB" id="2389483at2759"/>
<name>A0A0B7MZL7_9FUNG</name>
<reference evidence="5 6" key="1">
    <citation type="submission" date="2014-09" db="EMBL/GenBank/DDBJ databases">
        <authorList>
            <person name="Ellenberger Sabrina"/>
        </authorList>
    </citation>
    <scope>NUCLEOTIDE SEQUENCE [LARGE SCALE GENOMIC DNA]</scope>
    <source>
        <strain evidence="5 6">CBS 412.66</strain>
    </source>
</reference>
<dbReference type="InterPro" id="IPR009057">
    <property type="entry name" value="Homeodomain-like_sf"/>
</dbReference>
<feature type="domain" description="Homeobox" evidence="4">
    <location>
        <begin position="220"/>
        <end position="284"/>
    </location>
</feature>
<evidence type="ECO:0000256" key="1">
    <source>
        <dbReference type="PROSITE-ProRule" id="PRU00108"/>
    </source>
</evidence>
<dbReference type="CDD" id="cd00086">
    <property type="entry name" value="homeodomain"/>
    <property type="match status" value="1"/>
</dbReference>
<accession>A0A0B7MZL7</accession>
<dbReference type="SUPFAM" id="SSF46689">
    <property type="entry name" value="Homeodomain-like"/>
    <property type="match status" value="1"/>
</dbReference>
<evidence type="ECO:0000313" key="6">
    <source>
        <dbReference type="Proteomes" id="UP000054107"/>
    </source>
</evidence>
<keyword evidence="1 2" id="KW-0539">Nucleus</keyword>
<dbReference type="EMBL" id="LN719426">
    <property type="protein sequence ID" value="CEP08359.1"/>
    <property type="molecule type" value="Genomic_DNA"/>
</dbReference>
<proteinExistence type="predicted"/>
<feature type="compositionally biased region" description="Basic residues" evidence="3">
    <location>
        <begin position="213"/>
        <end position="224"/>
    </location>
</feature>
<feature type="compositionally biased region" description="Low complexity" evidence="3">
    <location>
        <begin position="203"/>
        <end position="212"/>
    </location>
</feature>
<dbReference type="AlphaFoldDB" id="A0A0B7MZL7"/>
<dbReference type="GO" id="GO:0003677">
    <property type="term" value="F:DNA binding"/>
    <property type="evidence" value="ECO:0007669"/>
    <property type="project" value="UniProtKB-UniRule"/>
</dbReference>
<feature type="compositionally biased region" description="Acidic residues" evidence="3">
    <location>
        <begin position="148"/>
        <end position="157"/>
    </location>
</feature>
<feature type="compositionally biased region" description="Polar residues" evidence="3">
    <location>
        <begin position="161"/>
        <end position="173"/>
    </location>
</feature>
<evidence type="ECO:0000259" key="4">
    <source>
        <dbReference type="PROSITE" id="PS50071"/>
    </source>
</evidence>
<dbReference type="PROSITE" id="PS50071">
    <property type="entry name" value="HOMEOBOX_2"/>
    <property type="match status" value="1"/>
</dbReference>
<comment type="subcellular location">
    <subcellularLocation>
        <location evidence="1 2">Nucleus</location>
    </subcellularLocation>
</comment>
<dbReference type="InterPro" id="IPR001356">
    <property type="entry name" value="HD"/>
</dbReference>
<feature type="DNA-binding region" description="Homeobox" evidence="1">
    <location>
        <begin position="222"/>
        <end position="285"/>
    </location>
</feature>
<dbReference type="Proteomes" id="UP000054107">
    <property type="component" value="Unassembled WGS sequence"/>
</dbReference>
<evidence type="ECO:0000256" key="2">
    <source>
        <dbReference type="RuleBase" id="RU000682"/>
    </source>
</evidence>
<evidence type="ECO:0000313" key="5">
    <source>
        <dbReference type="EMBL" id="CEP08359.1"/>
    </source>
</evidence>
<evidence type="ECO:0000256" key="3">
    <source>
        <dbReference type="SAM" id="MobiDB-lite"/>
    </source>
</evidence>
<organism evidence="5 6">
    <name type="scientific">Parasitella parasitica</name>
    <dbReference type="NCBI Taxonomy" id="35722"/>
    <lineage>
        <taxon>Eukaryota</taxon>
        <taxon>Fungi</taxon>
        <taxon>Fungi incertae sedis</taxon>
        <taxon>Mucoromycota</taxon>
        <taxon>Mucoromycotina</taxon>
        <taxon>Mucoromycetes</taxon>
        <taxon>Mucorales</taxon>
        <taxon>Mucorineae</taxon>
        <taxon>Mucoraceae</taxon>
        <taxon>Parasitella</taxon>
    </lineage>
</organism>
<dbReference type="SMART" id="SM00389">
    <property type="entry name" value="HOX"/>
    <property type="match status" value="1"/>
</dbReference>